<feature type="compositionally biased region" description="Low complexity" evidence="5">
    <location>
        <begin position="1555"/>
        <end position="1564"/>
    </location>
</feature>
<evidence type="ECO:0000256" key="2">
    <source>
        <dbReference type="ARBA" id="ARBA00011901"/>
    </source>
</evidence>
<comment type="catalytic activity">
    <reaction evidence="1">
        <text>Hydrolyzes the link between N-acetylmuramoyl residues and L-amino acid residues in certain cell-wall glycopeptides.</text>
        <dbReference type="EC" id="3.5.1.28"/>
    </reaction>
</comment>
<keyword evidence="3 7" id="KW-0378">Hydrolase</keyword>
<dbReference type="Gene3D" id="3.40.80.10">
    <property type="entry name" value="Peptidoglycan recognition protein-like"/>
    <property type="match status" value="2"/>
</dbReference>
<dbReference type="InterPro" id="IPR036505">
    <property type="entry name" value="Amidase/PGRP_sf"/>
</dbReference>
<name>A0ABW4MC98_9SPHN</name>
<evidence type="ECO:0000256" key="1">
    <source>
        <dbReference type="ARBA" id="ARBA00001561"/>
    </source>
</evidence>
<feature type="domain" description="N-acetylmuramoyl-L-alanine amidase" evidence="6">
    <location>
        <begin position="286"/>
        <end position="435"/>
    </location>
</feature>
<reference evidence="8" key="1">
    <citation type="journal article" date="2019" name="Int. J. Syst. Evol. Microbiol.">
        <title>The Global Catalogue of Microorganisms (GCM) 10K type strain sequencing project: providing services to taxonomists for standard genome sequencing and annotation.</title>
        <authorList>
            <consortium name="The Broad Institute Genomics Platform"/>
            <consortium name="The Broad Institute Genome Sequencing Center for Infectious Disease"/>
            <person name="Wu L."/>
            <person name="Ma J."/>
        </authorList>
    </citation>
    <scope>NUCLEOTIDE SEQUENCE [LARGE SCALE GENOMIC DNA]</scope>
    <source>
        <strain evidence="8">CGMCC 1.12449</strain>
    </source>
</reference>
<protein>
    <recommendedName>
        <fullName evidence="2">N-acetylmuramoyl-L-alanine amidase</fullName>
        <ecNumber evidence="2">3.5.1.28</ecNumber>
    </recommendedName>
</protein>
<gene>
    <name evidence="7" type="ORF">ACFSAG_07495</name>
</gene>
<dbReference type="Proteomes" id="UP001597215">
    <property type="component" value="Unassembled WGS sequence"/>
</dbReference>
<keyword evidence="8" id="KW-1185">Reference proteome</keyword>
<dbReference type="Pfam" id="PF01510">
    <property type="entry name" value="Amidase_2"/>
    <property type="match status" value="2"/>
</dbReference>
<dbReference type="SMART" id="SM00644">
    <property type="entry name" value="Ami_2"/>
    <property type="match status" value="2"/>
</dbReference>
<dbReference type="InterPro" id="IPR002502">
    <property type="entry name" value="Amidase_domain"/>
</dbReference>
<proteinExistence type="predicted"/>
<feature type="region of interest" description="Disordered" evidence="5">
    <location>
        <begin position="1545"/>
        <end position="1574"/>
    </location>
</feature>
<sequence length="1574" mass="167497">MPVQIRPTRLEVTDRFPMLGFSLRSSEGSRIVEIVLASDLAHFVNREGRNSGTFYSSREHGTLTVPAGGSVFNVPPEVIARFIAADRLYVGLASASAPGGQDWVVDVMPGPQSPYVSLRGLSDRALRRVRVFPAAPRSRVAAPGSLTEWAGDRVAAPPAPAAAPTPVQSDNASNGTTPTPVPYDDGFGPLPPLETAPPVPATAPPALETAAAQPVSQGLSAFSNRSPNGAWSFADEGEEYQSSEAYGIDGPTHVDEVPAAAQAMSTRRPSPLTAAEYPGVTRIMASPHFRRRDAGARRIERIVIHITSTPQRPSLGSGFMGDRVASAHYLVDQLGGIIQFVREQDEAFHARSANPNSIGIEHVAVQRGGARYGSTVFPYDPPTQIELETSAALVAHLCRKYNIEPNRTNIVGHAEADPRTTHTDCPTGAWDWDPYMALVADCYARTPVGGVTSAVAPPTGTGAVAQAQSNAEIDPESRGIDSPPYVDDAVPVVAAALALGDKEYDGVSRTVASPAFTAGRAGTKIDRIVIHITDAPTTSSTVNHFSAAGAQASAHYLVGQDGEIVQFVSEADTAWHARGANRRSIGIEHVAIKSGGVDYPRRDGTMQHYDALPPTQLQYEQSALLVSHLCDKYGIPKTRANIIGHNEADTNTTHTSCPVGNWNWDYFMRIVETGQCPADPPQAQGLGRYQAQAMIIDREDTDKINRLRAGDYRDLFQWRVPSAIRQQVEARGFRIQNIEDAVGDLNLDFYKVRIDRFPPGLDGPTLLARFIQDTNSFLDRGICSFDPYSAADAVTRNGANPVGTCLNLDINSNASFYDPRGWDDAAIVISDKFTNGTRDGFYAVTTISTPDTGDHPVSGHRQFGFMTDHGSVYFYTRGADRATLAFPGTENSIYAGGDSLWRSFQRTLAAYINNAGGQATIMPPFSERFNPGAIRAMFGWGESQAQAQALSDGGDTVEIKYRAFIPAPAISGPFFDNYHGDGRGFSYASGTSRGEITFTVDVSPGGGISNLRVIDRHWSPSHSYAASDTSPVAGKPDWWLDLAAGAVPTATASCPTNDDTLRAYIGAPGTTRNVMAMAESASICSIYMSGNNPILPGSPAIDADVSVLLRRRSDGGIEAKAYGSHDGFPSHELYVNQTALFTYDPVAAGKGPTALAPPEDIDEDSRWVPVTGPSATAQSLARALGDDDWSINWDDVECIPQPTSKGCWATAAAMVLGWRDRQSVSPELLASCNNMDSSLRGGLAPSDKRAFIDAIGLTVHPNACYTPDGFREILEANGPVWVTADVPGIHAIVVTGMYKKDGQYFVRITDPWDRVVGSPGAPGNYATTHTTGSQYIMTYDAFTAEFEAAGDIDRIQLAHSGGTHGHIANRGSATGAGYAQSLTDVGDEAGTGSKPITASVDLSDVSYDLISREGRIYDLASFVGMIRPAGAPAASSQPLSHQVQLDEWPYMDTAGGRTQAGVVIGWKSDGAAVGDIVIGPALSGSVADGWRAGVRTDILPGPSTDTMTALIVRVTTIFSKENETSQIGVAEVTLSGNGQAITRYLEQPMSPPAATPSAPATTPQPTEPAPLVSA</sequence>
<dbReference type="RefSeq" id="WP_381513069.1">
    <property type="nucleotide sequence ID" value="NZ_JBHUEL010000007.1"/>
</dbReference>
<feature type="region of interest" description="Disordered" evidence="5">
    <location>
        <begin position="156"/>
        <end position="196"/>
    </location>
</feature>
<evidence type="ECO:0000256" key="4">
    <source>
        <dbReference type="ARBA" id="ARBA00023316"/>
    </source>
</evidence>
<evidence type="ECO:0000313" key="7">
    <source>
        <dbReference type="EMBL" id="MFD1766684.1"/>
    </source>
</evidence>
<dbReference type="PANTHER" id="PTHR30417">
    <property type="entry name" value="N-ACETYLMURAMOYL-L-ALANINE AMIDASE AMID"/>
    <property type="match status" value="1"/>
</dbReference>
<dbReference type="EC" id="3.5.1.28" evidence="2"/>
<evidence type="ECO:0000256" key="3">
    <source>
        <dbReference type="ARBA" id="ARBA00022801"/>
    </source>
</evidence>
<dbReference type="EMBL" id="JBHUEL010000007">
    <property type="protein sequence ID" value="MFD1766684.1"/>
    <property type="molecule type" value="Genomic_DNA"/>
</dbReference>
<dbReference type="SUPFAM" id="SSF55846">
    <property type="entry name" value="N-acetylmuramoyl-L-alanine amidase-like"/>
    <property type="match status" value="2"/>
</dbReference>
<dbReference type="PANTHER" id="PTHR30417:SF1">
    <property type="entry name" value="N-ACETYLMURAMOYL-L-ALANINE AMIDASE AMID"/>
    <property type="match status" value="1"/>
</dbReference>
<evidence type="ECO:0000256" key="5">
    <source>
        <dbReference type="SAM" id="MobiDB-lite"/>
    </source>
</evidence>
<dbReference type="InterPro" id="IPR022118">
    <property type="entry name" value="Peptidase_C70_AvrRpt2"/>
</dbReference>
<dbReference type="Pfam" id="PF12385">
    <property type="entry name" value="Peptidase_C70"/>
    <property type="match status" value="1"/>
</dbReference>
<dbReference type="CDD" id="cd06583">
    <property type="entry name" value="PGRP"/>
    <property type="match status" value="2"/>
</dbReference>
<evidence type="ECO:0000259" key="6">
    <source>
        <dbReference type="SMART" id="SM00644"/>
    </source>
</evidence>
<comment type="caution">
    <text evidence="7">The sequence shown here is derived from an EMBL/GenBank/DDBJ whole genome shotgun (WGS) entry which is preliminary data.</text>
</comment>
<organism evidence="7 8">
    <name type="scientific">Sphingorhabdus buctiana</name>
    <dbReference type="NCBI Taxonomy" id="1508805"/>
    <lineage>
        <taxon>Bacteria</taxon>
        <taxon>Pseudomonadati</taxon>
        <taxon>Pseudomonadota</taxon>
        <taxon>Alphaproteobacteria</taxon>
        <taxon>Sphingomonadales</taxon>
        <taxon>Sphingomonadaceae</taxon>
        <taxon>Sphingorhabdus</taxon>
    </lineage>
</organism>
<accession>A0ABW4MC98</accession>
<feature type="domain" description="N-acetylmuramoyl-L-alanine amidase" evidence="6">
    <location>
        <begin position="513"/>
        <end position="659"/>
    </location>
</feature>
<dbReference type="GO" id="GO:0008745">
    <property type="term" value="F:N-acetylmuramoyl-L-alanine amidase activity"/>
    <property type="evidence" value="ECO:0007669"/>
    <property type="project" value="UniProtKB-EC"/>
</dbReference>
<feature type="compositionally biased region" description="Polar residues" evidence="5">
    <location>
        <begin position="166"/>
        <end position="178"/>
    </location>
</feature>
<dbReference type="InterPro" id="IPR051206">
    <property type="entry name" value="NAMLAA_amidase_2"/>
</dbReference>
<keyword evidence="4" id="KW-0961">Cell wall biogenesis/degradation</keyword>
<evidence type="ECO:0000313" key="8">
    <source>
        <dbReference type="Proteomes" id="UP001597215"/>
    </source>
</evidence>